<dbReference type="EMBL" id="JJMU01000022">
    <property type="protein sequence ID" value="KGE14919.1"/>
    <property type="molecule type" value="Genomic_DNA"/>
</dbReference>
<keyword evidence="2" id="KW-1185">Reference proteome</keyword>
<dbReference type="PATRIC" id="fig|1229276.3.peg.1464"/>
<dbReference type="AlphaFoldDB" id="A0A0B8T8E0"/>
<proteinExistence type="predicted"/>
<reference evidence="1 2" key="2">
    <citation type="journal article" date="2015" name="PLoS ONE">
        <title>Whole-Genome Optical Mapping and Finished Genome Sequence of Sphingobacterium deserti sp. nov., a New Species Isolated from the Western Desert of China.</title>
        <authorList>
            <person name="Teng C."/>
            <person name="Zhou Z."/>
            <person name="Molnar I."/>
            <person name="Li X."/>
            <person name="Tang R."/>
            <person name="Chen M."/>
            <person name="Wang L."/>
            <person name="Su S."/>
            <person name="Zhang W."/>
            <person name="Lin M."/>
        </authorList>
    </citation>
    <scope>NUCLEOTIDE SEQUENCE [LARGE SCALE GENOMIC DNA]</scope>
    <source>
        <strain evidence="2">ACCC05744</strain>
    </source>
</reference>
<gene>
    <name evidence="1" type="ORF">DI53_1419</name>
</gene>
<dbReference type="Proteomes" id="UP000031802">
    <property type="component" value="Unassembled WGS sequence"/>
</dbReference>
<name>A0A0B8T8E0_9SPHI</name>
<sequence>MIVLNVLKIQNYFGTNGRNIEYQQKTDQKIMCFEKINCILTQFLYL</sequence>
<comment type="caution">
    <text evidence="1">The sequence shown here is derived from an EMBL/GenBank/DDBJ whole genome shotgun (WGS) entry which is preliminary data.</text>
</comment>
<organism evidence="1 2">
    <name type="scientific">Sphingobacterium deserti</name>
    <dbReference type="NCBI Taxonomy" id="1229276"/>
    <lineage>
        <taxon>Bacteria</taxon>
        <taxon>Pseudomonadati</taxon>
        <taxon>Bacteroidota</taxon>
        <taxon>Sphingobacteriia</taxon>
        <taxon>Sphingobacteriales</taxon>
        <taxon>Sphingobacteriaceae</taxon>
        <taxon>Sphingobacterium</taxon>
    </lineage>
</organism>
<evidence type="ECO:0000313" key="2">
    <source>
        <dbReference type="Proteomes" id="UP000031802"/>
    </source>
</evidence>
<evidence type="ECO:0000313" key="1">
    <source>
        <dbReference type="EMBL" id="KGE14919.1"/>
    </source>
</evidence>
<accession>A0A0B8T8E0</accession>
<dbReference type="STRING" id="1229276.DI53_1419"/>
<protein>
    <submittedName>
        <fullName evidence="1">Uncharacterized protein</fullName>
    </submittedName>
</protein>
<reference evidence="2" key="1">
    <citation type="submission" date="2014-04" db="EMBL/GenBank/DDBJ databases">
        <title>Whole-Genome optical mapping and complete genome sequence of Sphingobacterium deserti sp. nov., a new spaces isolated from desert in the west of China.</title>
        <authorList>
            <person name="Teng C."/>
            <person name="Zhou Z."/>
            <person name="Li X."/>
            <person name="Chen M."/>
            <person name="Lin M."/>
            <person name="Wang L."/>
            <person name="Su S."/>
            <person name="Zhang C."/>
            <person name="Zhang W."/>
        </authorList>
    </citation>
    <scope>NUCLEOTIDE SEQUENCE [LARGE SCALE GENOMIC DNA]</scope>
    <source>
        <strain evidence="2">ACCC05744</strain>
    </source>
</reference>